<evidence type="ECO:0000313" key="2">
    <source>
        <dbReference type="Proteomes" id="UP000319728"/>
    </source>
</evidence>
<dbReference type="EMBL" id="VLLP01000001">
    <property type="protein sequence ID" value="TWJ29417.1"/>
    <property type="molecule type" value="Genomic_DNA"/>
</dbReference>
<organism evidence="1 2">
    <name type="scientific">Micromonospora sagamiensis</name>
    <dbReference type="NCBI Taxonomy" id="47875"/>
    <lineage>
        <taxon>Bacteria</taxon>
        <taxon>Bacillati</taxon>
        <taxon>Actinomycetota</taxon>
        <taxon>Actinomycetes</taxon>
        <taxon>Micromonosporales</taxon>
        <taxon>Micromonosporaceae</taxon>
        <taxon>Micromonospora</taxon>
    </lineage>
</organism>
<sequence>MLRFSGVPSAQLTADVVEIAELVGGRPALAARLASRLDDRRRRDPTPIDPTVVLDTARALAARGDPTTGLFAVALARRGAEYGWSRPWRDLLHALRAHPVDDVRDLAFDISMAAS</sequence>
<protein>
    <submittedName>
        <fullName evidence="1">Uncharacterized protein</fullName>
    </submittedName>
</protein>
<evidence type="ECO:0000313" key="1">
    <source>
        <dbReference type="EMBL" id="TWJ29417.1"/>
    </source>
</evidence>
<comment type="caution">
    <text evidence="1">The sequence shown here is derived from an EMBL/GenBank/DDBJ whole genome shotgun (WGS) entry which is preliminary data.</text>
</comment>
<reference evidence="1 2" key="1">
    <citation type="submission" date="2019-07" db="EMBL/GenBank/DDBJ databases">
        <title>R&amp;d 2014.</title>
        <authorList>
            <person name="Klenk H.-P."/>
        </authorList>
    </citation>
    <scope>NUCLEOTIDE SEQUENCE [LARGE SCALE GENOMIC DNA]</scope>
    <source>
        <strain evidence="1 2">DSM 43912</strain>
    </source>
</reference>
<gene>
    <name evidence="1" type="ORF">JD81_02927</name>
</gene>
<dbReference type="Proteomes" id="UP000319728">
    <property type="component" value="Unassembled WGS sequence"/>
</dbReference>
<name>A0A562WHQ6_9ACTN</name>
<accession>A0A562WHQ6</accession>
<keyword evidence="2" id="KW-1185">Reference proteome</keyword>
<dbReference type="AlphaFoldDB" id="A0A562WHQ6"/>
<dbReference type="RefSeq" id="WP_145818329.1">
    <property type="nucleotide sequence ID" value="NZ_AP023438.1"/>
</dbReference>
<proteinExistence type="predicted"/>
<dbReference type="OrthoDB" id="3273854at2"/>